<reference evidence="10 11" key="1">
    <citation type="submission" date="2017-10" db="EMBL/GenBank/DDBJ databases">
        <title>Massilia psychrophilum sp. nov., a novel purple-pigmented bacterium isolated from Tianshan glacier, Xinjiang Municipality, China.</title>
        <authorList>
            <person name="Wang H."/>
        </authorList>
    </citation>
    <scope>NUCLEOTIDE SEQUENCE [LARGE SCALE GENOMIC DNA]</scope>
    <source>
        <strain evidence="10 11">JCM 30813</strain>
    </source>
</reference>
<keyword evidence="3" id="KW-0597">Phosphoprotein</keyword>
<evidence type="ECO:0000313" key="10">
    <source>
        <dbReference type="EMBL" id="PIL38777.1"/>
    </source>
</evidence>
<name>A0A2G8SYA2_9BURK</name>
<comment type="caution">
    <text evidence="10">The sequence shown here is derived from an EMBL/GenBank/DDBJ whole genome shotgun (WGS) entry which is preliminary data.</text>
</comment>
<dbReference type="RefSeq" id="WP_099916999.1">
    <property type="nucleotide sequence ID" value="NZ_BMHS01000009.1"/>
</dbReference>
<keyword evidence="5" id="KW-0547">Nucleotide-binding</keyword>
<dbReference type="CDD" id="cd16917">
    <property type="entry name" value="HATPase_UhpB-NarQ-NarX-like"/>
    <property type="match status" value="1"/>
</dbReference>
<dbReference type="EC" id="2.7.13.3" evidence="2"/>
<keyword evidence="6 10" id="KW-0418">Kinase</keyword>
<dbReference type="PANTHER" id="PTHR24421:SF10">
    <property type="entry name" value="NITRATE_NITRITE SENSOR PROTEIN NARQ"/>
    <property type="match status" value="1"/>
</dbReference>
<organism evidence="10 11">
    <name type="scientific">Massilia psychrophila</name>
    <dbReference type="NCBI Taxonomy" id="1603353"/>
    <lineage>
        <taxon>Bacteria</taxon>
        <taxon>Pseudomonadati</taxon>
        <taxon>Pseudomonadota</taxon>
        <taxon>Betaproteobacteria</taxon>
        <taxon>Burkholderiales</taxon>
        <taxon>Oxalobacteraceae</taxon>
        <taxon>Telluria group</taxon>
        <taxon>Massilia</taxon>
    </lineage>
</organism>
<evidence type="ECO:0000313" key="11">
    <source>
        <dbReference type="Proteomes" id="UP000228593"/>
    </source>
</evidence>
<evidence type="ECO:0000256" key="8">
    <source>
        <dbReference type="ARBA" id="ARBA00023012"/>
    </source>
</evidence>
<keyword evidence="7" id="KW-0067">ATP-binding</keyword>
<evidence type="ECO:0000256" key="7">
    <source>
        <dbReference type="ARBA" id="ARBA00022840"/>
    </source>
</evidence>
<dbReference type="GO" id="GO:0005524">
    <property type="term" value="F:ATP binding"/>
    <property type="evidence" value="ECO:0007669"/>
    <property type="project" value="UniProtKB-KW"/>
</dbReference>
<dbReference type="GO" id="GO:0016020">
    <property type="term" value="C:membrane"/>
    <property type="evidence" value="ECO:0007669"/>
    <property type="project" value="InterPro"/>
</dbReference>
<proteinExistence type="predicted"/>
<dbReference type="SUPFAM" id="SSF55874">
    <property type="entry name" value="ATPase domain of HSP90 chaperone/DNA topoisomerase II/histidine kinase"/>
    <property type="match status" value="1"/>
</dbReference>
<dbReference type="OrthoDB" id="8700796at2"/>
<dbReference type="InterPro" id="IPR011712">
    <property type="entry name" value="Sig_transdc_His_kin_sub3_dim/P"/>
</dbReference>
<dbReference type="EMBL" id="PDOB01000029">
    <property type="protein sequence ID" value="PIL38777.1"/>
    <property type="molecule type" value="Genomic_DNA"/>
</dbReference>
<keyword evidence="11" id="KW-1185">Reference proteome</keyword>
<dbReference type="InterPro" id="IPR036890">
    <property type="entry name" value="HATPase_C_sf"/>
</dbReference>
<dbReference type="Proteomes" id="UP000228593">
    <property type="component" value="Unassembled WGS sequence"/>
</dbReference>
<sequence>MTASAWPPSPLLADAPSDRPALARSADVAELLGHVTTSWDDQRRLLARQLHDSLGSSMTALTMHLALLTQQLPQEKALQERSAQMKQLLLTIIDSNRKMQLALWNDKLEFLGVKAAIGELVAEFGATHNITARASLPEEDAGYPRVQAVALLRCVEEGLRNVAAHARATEVEVILDDDGDQVMLTVRDNGVGIGPEPYFYPHHHGLRTLRERAAFLGGRFSARPAHEGHGTVLTLILPRTEPTQRGDAVSAA</sequence>
<dbReference type="Gene3D" id="1.20.5.1930">
    <property type="match status" value="1"/>
</dbReference>
<feature type="domain" description="Histidine kinase/HSP90-like ATPase" evidence="9">
    <location>
        <begin position="146"/>
        <end position="241"/>
    </location>
</feature>
<accession>A0A2G8SYA2</accession>
<comment type="catalytic activity">
    <reaction evidence="1">
        <text>ATP + protein L-histidine = ADP + protein N-phospho-L-histidine.</text>
        <dbReference type="EC" id="2.7.13.3"/>
    </reaction>
</comment>
<dbReference type="AlphaFoldDB" id="A0A2G8SYA2"/>
<dbReference type="Pfam" id="PF07730">
    <property type="entry name" value="HisKA_3"/>
    <property type="match status" value="1"/>
</dbReference>
<evidence type="ECO:0000256" key="2">
    <source>
        <dbReference type="ARBA" id="ARBA00012438"/>
    </source>
</evidence>
<dbReference type="InterPro" id="IPR050482">
    <property type="entry name" value="Sensor_HK_TwoCompSys"/>
</dbReference>
<evidence type="ECO:0000259" key="9">
    <source>
        <dbReference type="SMART" id="SM00387"/>
    </source>
</evidence>
<evidence type="ECO:0000256" key="1">
    <source>
        <dbReference type="ARBA" id="ARBA00000085"/>
    </source>
</evidence>
<dbReference type="PANTHER" id="PTHR24421">
    <property type="entry name" value="NITRATE/NITRITE SENSOR PROTEIN NARX-RELATED"/>
    <property type="match status" value="1"/>
</dbReference>
<dbReference type="Pfam" id="PF02518">
    <property type="entry name" value="HATPase_c"/>
    <property type="match status" value="1"/>
</dbReference>
<protein>
    <recommendedName>
        <fullName evidence="2">histidine kinase</fullName>
        <ecNumber evidence="2">2.7.13.3</ecNumber>
    </recommendedName>
</protein>
<dbReference type="SMART" id="SM00387">
    <property type="entry name" value="HATPase_c"/>
    <property type="match status" value="1"/>
</dbReference>
<keyword evidence="8" id="KW-0902">Two-component regulatory system</keyword>
<dbReference type="InterPro" id="IPR003594">
    <property type="entry name" value="HATPase_dom"/>
</dbReference>
<evidence type="ECO:0000256" key="6">
    <source>
        <dbReference type="ARBA" id="ARBA00022777"/>
    </source>
</evidence>
<evidence type="ECO:0000256" key="4">
    <source>
        <dbReference type="ARBA" id="ARBA00022679"/>
    </source>
</evidence>
<dbReference type="GO" id="GO:0000155">
    <property type="term" value="F:phosphorelay sensor kinase activity"/>
    <property type="evidence" value="ECO:0007669"/>
    <property type="project" value="InterPro"/>
</dbReference>
<dbReference type="GO" id="GO:0046983">
    <property type="term" value="F:protein dimerization activity"/>
    <property type="evidence" value="ECO:0007669"/>
    <property type="project" value="InterPro"/>
</dbReference>
<evidence type="ECO:0000256" key="5">
    <source>
        <dbReference type="ARBA" id="ARBA00022741"/>
    </source>
</evidence>
<evidence type="ECO:0000256" key="3">
    <source>
        <dbReference type="ARBA" id="ARBA00022553"/>
    </source>
</evidence>
<gene>
    <name evidence="10" type="ORF">CR103_16220</name>
</gene>
<dbReference type="Gene3D" id="3.30.565.10">
    <property type="entry name" value="Histidine kinase-like ATPase, C-terminal domain"/>
    <property type="match status" value="1"/>
</dbReference>
<keyword evidence="4" id="KW-0808">Transferase</keyword>